<evidence type="ECO:0000313" key="10">
    <source>
        <dbReference type="Proteomes" id="UP001370758"/>
    </source>
</evidence>
<feature type="domain" description="FAD/NAD(P)-binding" evidence="8">
    <location>
        <begin position="14"/>
        <end position="339"/>
    </location>
</feature>
<feature type="active site" description="Proton acceptor" evidence="4">
    <location>
        <position position="465"/>
    </location>
</feature>
<dbReference type="InterPro" id="IPR036188">
    <property type="entry name" value="FAD/NAD-bd_sf"/>
</dbReference>
<feature type="binding site" evidence="5">
    <location>
        <position position="328"/>
    </location>
    <ligand>
        <name>FAD</name>
        <dbReference type="ChEBI" id="CHEBI:57692"/>
    </ligand>
</feature>
<dbReference type="AlphaFoldDB" id="A0AAV9W2X6"/>
<dbReference type="Proteomes" id="UP001370758">
    <property type="component" value="Unassembled WGS sequence"/>
</dbReference>
<dbReference type="PANTHER" id="PTHR43014">
    <property type="entry name" value="MERCURIC REDUCTASE"/>
    <property type="match status" value="1"/>
</dbReference>
<dbReference type="EMBL" id="JAVHJL010000006">
    <property type="protein sequence ID" value="KAK6501296.1"/>
    <property type="molecule type" value="Genomic_DNA"/>
</dbReference>
<gene>
    <name evidence="9" type="ORF">TWF481_009137</name>
</gene>
<evidence type="ECO:0000259" key="8">
    <source>
        <dbReference type="Pfam" id="PF07992"/>
    </source>
</evidence>
<dbReference type="PANTHER" id="PTHR43014:SF2">
    <property type="entry name" value="MERCURIC REDUCTASE"/>
    <property type="match status" value="1"/>
</dbReference>
<feature type="binding site" evidence="5">
    <location>
        <position position="123"/>
    </location>
    <ligand>
        <name>FAD</name>
        <dbReference type="ChEBI" id="CHEBI:57692"/>
    </ligand>
</feature>
<comment type="similarity">
    <text evidence="1">Belongs to the class-I pyridine nucleotide-disulfide oxidoreductase family.</text>
</comment>
<evidence type="ECO:0008006" key="11">
    <source>
        <dbReference type="Google" id="ProtNLM"/>
    </source>
</evidence>
<feature type="domain" description="Pyridine nucleotide-disulphide oxidoreductase dimerisation" evidence="7">
    <location>
        <begin position="365"/>
        <end position="473"/>
    </location>
</feature>
<keyword evidence="3 5" id="KW-0274">FAD</keyword>
<dbReference type="Gene3D" id="3.30.390.30">
    <property type="match status" value="1"/>
</dbReference>
<keyword evidence="5" id="KW-0520">NAD</keyword>
<evidence type="ECO:0000256" key="5">
    <source>
        <dbReference type="PIRSR" id="PIRSR000350-3"/>
    </source>
</evidence>
<name>A0AAV9W2X6_9PEZI</name>
<keyword evidence="10" id="KW-1185">Reference proteome</keyword>
<dbReference type="PIRSF" id="PIRSF000350">
    <property type="entry name" value="Mercury_reductase_MerA"/>
    <property type="match status" value="1"/>
</dbReference>
<evidence type="ECO:0000256" key="6">
    <source>
        <dbReference type="PIRSR" id="PIRSR000350-4"/>
    </source>
</evidence>
<evidence type="ECO:0000259" key="7">
    <source>
        <dbReference type="Pfam" id="PF02852"/>
    </source>
</evidence>
<proteinExistence type="inferred from homology"/>
<feature type="disulfide bond" description="Redox-active" evidence="6">
    <location>
        <begin position="51"/>
        <end position="56"/>
    </location>
</feature>
<dbReference type="SUPFAM" id="SSF51905">
    <property type="entry name" value="FAD/NAD(P)-binding domain"/>
    <property type="match status" value="1"/>
</dbReference>
<feature type="binding site" evidence="5">
    <location>
        <position position="287"/>
    </location>
    <ligand>
        <name>NAD(+)</name>
        <dbReference type="ChEBI" id="CHEBI:57540"/>
    </ligand>
</feature>
<dbReference type="GO" id="GO:0003955">
    <property type="term" value="F:NAD(P)H dehydrogenase (quinone) activity"/>
    <property type="evidence" value="ECO:0007669"/>
    <property type="project" value="TreeGrafter"/>
</dbReference>
<sequence length="480" mass="52327">MLKHLPKMPKHYPFIILGSGQAAPPLATSLTSLHGPSTTLIIEKSQIGGTCVNAGCTPTKTMISSGRIAYLSSRSSEYGISTVKNGVDMNTVRRRKRDIVTSFRSGNEKRLERAGVVVKYGVGRFIGPKTLVVRDRDGVEEEVTGGTVFINTGCRPAEPDLPGVETVDKARVLDSTSIMELDEVPERLIVVGAGYVGLEFGQLFRRLGAEVTVVGRGKQVLGREDEDVAEELGKILEQDGIVLELGMDTVRLENIDEGGMKIKLVYKPTGGGEEKSVLGSHILWSAGRVPNTDTLDASKAGVKIDKRGFVECNEYLQTTAEGVYVLGDVKGGPAFTHISYDDFRILKNNLIDSKVTQLSTTNRMVPYTVYTDPQLGHIGLHEHEARKLQPARNIKVAKMPMTWVARALETDETRGLMKAIVDGDTDEILGFTCLGIEGGEIMSMVQIAMMGKVKWPQLRDATFAHPTLAESLNNLWGSLE</sequence>
<dbReference type="Gene3D" id="3.50.50.60">
    <property type="entry name" value="FAD/NAD(P)-binding domain"/>
    <property type="match status" value="2"/>
</dbReference>
<comment type="cofactor">
    <cofactor evidence="5">
        <name>FAD</name>
        <dbReference type="ChEBI" id="CHEBI:57692"/>
    </cofactor>
    <text evidence="5">Binds 1 FAD per subunit.</text>
</comment>
<keyword evidence="2" id="KW-0285">Flavoprotein</keyword>
<dbReference type="SUPFAM" id="SSF55424">
    <property type="entry name" value="FAD/NAD-linked reductases, dimerisation (C-terminal) domain"/>
    <property type="match status" value="1"/>
</dbReference>
<feature type="binding site" evidence="5">
    <location>
        <position position="60"/>
    </location>
    <ligand>
        <name>FAD</name>
        <dbReference type="ChEBI" id="CHEBI:57692"/>
    </ligand>
</feature>
<dbReference type="InterPro" id="IPR016156">
    <property type="entry name" value="FAD/NAD-linked_Rdtase_dimer_sf"/>
</dbReference>
<evidence type="ECO:0000256" key="4">
    <source>
        <dbReference type="PIRSR" id="PIRSR000350-2"/>
    </source>
</evidence>
<reference evidence="9 10" key="1">
    <citation type="submission" date="2023-08" db="EMBL/GenBank/DDBJ databases">
        <authorList>
            <person name="Palmer J.M."/>
        </authorList>
    </citation>
    <scope>NUCLEOTIDE SEQUENCE [LARGE SCALE GENOMIC DNA]</scope>
    <source>
        <strain evidence="9 10">TWF481</strain>
    </source>
</reference>
<accession>A0AAV9W2X6</accession>
<keyword evidence="5" id="KW-0547">Nucleotide-binding</keyword>
<dbReference type="InterPro" id="IPR001100">
    <property type="entry name" value="Pyr_nuc-diS_OxRdtase"/>
</dbReference>
<dbReference type="Pfam" id="PF07992">
    <property type="entry name" value="Pyr_redox_2"/>
    <property type="match status" value="1"/>
</dbReference>
<organism evidence="9 10">
    <name type="scientific">Arthrobotrys musiformis</name>
    <dbReference type="NCBI Taxonomy" id="47236"/>
    <lineage>
        <taxon>Eukaryota</taxon>
        <taxon>Fungi</taxon>
        <taxon>Dikarya</taxon>
        <taxon>Ascomycota</taxon>
        <taxon>Pezizomycotina</taxon>
        <taxon>Orbiliomycetes</taxon>
        <taxon>Orbiliales</taxon>
        <taxon>Orbiliaceae</taxon>
        <taxon>Arthrobotrys</taxon>
    </lineage>
</organism>
<evidence type="ECO:0000313" key="9">
    <source>
        <dbReference type="EMBL" id="KAK6501296.1"/>
    </source>
</evidence>
<dbReference type="PRINTS" id="PR00411">
    <property type="entry name" value="PNDRDTASEI"/>
</dbReference>
<feature type="binding site" evidence="5">
    <location>
        <begin position="192"/>
        <end position="199"/>
    </location>
    <ligand>
        <name>NAD(+)</name>
        <dbReference type="ChEBI" id="CHEBI:57540"/>
    </ligand>
</feature>
<evidence type="ECO:0000256" key="2">
    <source>
        <dbReference type="ARBA" id="ARBA00022630"/>
    </source>
</evidence>
<evidence type="ECO:0000256" key="3">
    <source>
        <dbReference type="ARBA" id="ARBA00022827"/>
    </source>
</evidence>
<dbReference type="PRINTS" id="PR00368">
    <property type="entry name" value="FADPNR"/>
</dbReference>
<dbReference type="InterPro" id="IPR023753">
    <property type="entry name" value="FAD/NAD-binding_dom"/>
</dbReference>
<comment type="caution">
    <text evidence="9">The sequence shown here is derived from an EMBL/GenBank/DDBJ whole genome shotgun (WGS) entry which is preliminary data.</text>
</comment>
<dbReference type="InterPro" id="IPR004099">
    <property type="entry name" value="Pyr_nucl-diS_OxRdtase_dimer"/>
</dbReference>
<protein>
    <recommendedName>
        <fullName evidence="11">Mercuric reductase</fullName>
    </recommendedName>
</protein>
<dbReference type="Pfam" id="PF02852">
    <property type="entry name" value="Pyr_redox_dim"/>
    <property type="match status" value="1"/>
</dbReference>
<evidence type="ECO:0000256" key="1">
    <source>
        <dbReference type="ARBA" id="ARBA00007532"/>
    </source>
</evidence>
<dbReference type="GO" id="GO:0050660">
    <property type="term" value="F:flavin adenine dinucleotide binding"/>
    <property type="evidence" value="ECO:0007669"/>
    <property type="project" value="TreeGrafter"/>
</dbReference>